<accession>A0AA39TG04</accession>
<dbReference type="AlphaFoldDB" id="A0AA39TG04"/>
<protein>
    <submittedName>
        <fullName evidence="2">Uncharacterized protein</fullName>
    </submittedName>
</protein>
<comment type="caution">
    <text evidence="2">The sequence shown here is derived from an EMBL/GenBank/DDBJ whole genome shotgun (WGS) entry which is preliminary data.</text>
</comment>
<reference evidence="2" key="1">
    <citation type="journal article" date="2022" name="Plant J.">
        <title>Strategies of tolerance reflected in two North American maple genomes.</title>
        <authorList>
            <person name="McEvoy S.L."/>
            <person name="Sezen U.U."/>
            <person name="Trouern-Trend A."/>
            <person name="McMahon S.M."/>
            <person name="Schaberg P.G."/>
            <person name="Yang J."/>
            <person name="Wegrzyn J.L."/>
            <person name="Swenson N.G."/>
        </authorList>
    </citation>
    <scope>NUCLEOTIDE SEQUENCE</scope>
    <source>
        <strain evidence="2">NS2018</strain>
    </source>
</reference>
<sequence length="118" mass="13803">MPRHAVVVVAAYLIRRWLSHFSAEVVAALLKRTILVRQWLLLGSDSGFKFFDESDQKLTPLTGTEGRKCSYVQYHQYPWRKLISSTIRARSSTGSYLKLLRYQMDVFSKRLFSTEIVW</sequence>
<name>A0AA39TG04_ACESA</name>
<organism evidence="2 3">
    <name type="scientific">Acer saccharum</name>
    <name type="common">Sugar maple</name>
    <dbReference type="NCBI Taxonomy" id="4024"/>
    <lineage>
        <taxon>Eukaryota</taxon>
        <taxon>Viridiplantae</taxon>
        <taxon>Streptophyta</taxon>
        <taxon>Embryophyta</taxon>
        <taxon>Tracheophyta</taxon>
        <taxon>Spermatophyta</taxon>
        <taxon>Magnoliopsida</taxon>
        <taxon>eudicotyledons</taxon>
        <taxon>Gunneridae</taxon>
        <taxon>Pentapetalae</taxon>
        <taxon>rosids</taxon>
        <taxon>malvids</taxon>
        <taxon>Sapindales</taxon>
        <taxon>Sapindaceae</taxon>
        <taxon>Hippocastanoideae</taxon>
        <taxon>Acereae</taxon>
        <taxon>Acer</taxon>
    </lineage>
</organism>
<keyword evidence="3" id="KW-1185">Reference proteome</keyword>
<gene>
    <name evidence="1" type="ORF">LWI29_017087</name>
    <name evidence="2" type="ORF">LWI29_032868</name>
</gene>
<evidence type="ECO:0000313" key="3">
    <source>
        <dbReference type="Proteomes" id="UP001168877"/>
    </source>
</evidence>
<dbReference type="EMBL" id="JAUESC010000002">
    <property type="protein sequence ID" value="KAK0605987.1"/>
    <property type="molecule type" value="Genomic_DNA"/>
</dbReference>
<reference evidence="2" key="2">
    <citation type="submission" date="2023-06" db="EMBL/GenBank/DDBJ databases">
        <authorList>
            <person name="Swenson N.G."/>
            <person name="Wegrzyn J.L."/>
            <person name="Mcevoy S.L."/>
        </authorList>
    </citation>
    <scope>NUCLEOTIDE SEQUENCE</scope>
    <source>
        <strain evidence="2">NS2018</strain>
        <tissue evidence="2">Leaf</tissue>
    </source>
</reference>
<dbReference type="EMBL" id="JAUESC010000002">
    <property type="protein sequence ID" value="KAK0604578.1"/>
    <property type="molecule type" value="Genomic_DNA"/>
</dbReference>
<evidence type="ECO:0000313" key="2">
    <source>
        <dbReference type="EMBL" id="KAK0605987.1"/>
    </source>
</evidence>
<dbReference type="Proteomes" id="UP001168877">
    <property type="component" value="Unassembled WGS sequence"/>
</dbReference>
<proteinExistence type="predicted"/>
<evidence type="ECO:0000313" key="1">
    <source>
        <dbReference type="EMBL" id="KAK0604578.1"/>
    </source>
</evidence>